<dbReference type="InterPro" id="IPR036084">
    <property type="entry name" value="Ser_inhib-like_sf"/>
</dbReference>
<name>A0A016UFQ7_9BILA</name>
<feature type="domain" description="Follistatin-like" evidence="5">
    <location>
        <begin position="826"/>
        <end position="850"/>
    </location>
</feature>
<feature type="domain" description="Follistatin-like" evidence="5">
    <location>
        <begin position="915"/>
        <end position="939"/>
    </location>
</feature>
<dbReference type="EMBL" id="JARK01001377">
    <property type="protein sequence ID" value="EYC14149.1"/>
    <property type="molecule type" value="Genomic_DNA"/>
</dbReference>
<feature type="domain" description="Follistatin-like" evidence="5">
    <location>
        <begin position="600"/>
        <end position="622"/>
    </location>
</feature>
<feature type="domain" description="Follistatin-like" evidence="5">
    <location>
        <begin position="728"/>
        <end position="751"/>
    </location>
</feature>
<dbReference type="InterPro" id="IPR002919">
    <property type="entry name" value="TIL_dom"/>
</dbReference>
<feature type="region of interest" description="Disordered" evidence="4">
    <location>
        <begin position="2055"/>
        <end position="2106"/>
    </location>
</feature>
<keyword evidence="1" id="KW-0646">Protease inhibitor</keyword>
<feature type="domain" description="Follistatin-like" evidence="5">
    <location>
        <begin position="962"/>
        <end position="984"/>
    </location>
</feature>
<dbReference type="CDD" id="cd19941">
    <property type="entry name" value="TIL"/>
    <property type="match status" value="8"/>
</dbReference>
<feature type="domain" description="Follistatin-like" evidence="5">
    <location>
        <begin position="25"/>
        <end position="45"/>
    </location>
</feature>
<feature type="region of interest" description="Disordered" evidence="4">
    <location>
        <begin position="1318"/>
        <end position="1357"/>
    </location>
</feature>
<dbReference type="InterPro" id="IPR003645">
    <property type="entry name" value="Fol_N"/>
</dbReference>
<keyword evidence="3" id="KW-1015">Disulfide bond</keyword>
<evidence type="ECO:0000313" key="7">
    <source>
        <dbReference type="Proteomes" id="UP000024635"/>
    </source>
</evidence>
<feature type="compositionally biased region" description="Pro residues" evidence="4">
    <location>
        <begin position="214"/>
        <end position="242"/>
    </location>
</feature>
<feature type="domain" description="Follistatin-like" evidence="5">
    <location>
        <begin position="1034"/>
        <end position="1055"/>
    </location>
</feature>
<reference evidence="7" key="1">
    <citation type="journal article" date="2015" name="Nat. Genet.">
        <title>The genome and transcriptome of the zoonotic hookworm Ancylostoma ceylanicum identify infection-specific gene families.</title>
        <authorList>
            <person name="Schwarz E.M."/>
            <person name="Hu Y."/>
            <person name="Antoshechkin I."/>
            <person name="Miller M.M."/>
            <person name="Sternberg P.W."/>
            <person name="Aroian R.V."/>
        </authorList>
    </citation>
    <scope>NUCLEOTIDE SEQUENCE</scope>
    <source>
        <strain evidence="7">HY135</strain>
    </source>
</reference>
<feature type="domain" description="Follistatin-like" evidence="5">
    <location>
        <begin position="444"/>
        <end position="468"/>
    </location>
</feature>
<evidence type="ECO:0000256" key="3">
    <source>
        <dbReference type="ARBA" id="ARBA00023157"/>
    </source>
</evidence>
<evidence type="ECO:0000256" key="1">
    <source>
        <dbReference type="ARBA" id="ARBA00022690"/>
    </source>
</evidence>
<feature type="region of interest" description="Disordered" evidence="4">
    <location>
        <begin position="213"/>
        <end position="261"/>
    </location>
</feature>
<evidence type="ECO:0000313" key="6">
    <source>
        <dbReference type="EMBL" id="EYC14149.1"/>
    </source>
</evidence>
<comment type="caution">
    <text evidence="6">The sequence shown here is derived from an EMBL/GenBank/DDBJ whole genome shotgun (WGS) entry which is preliminary data.</text>
</comment>
<feature type="domain" description="Follistatin-like" evidence="5">
    <location>
        <begin position="755"/>
        <end position="779"/>
    </location>
</feature>
<feature type="region of interest" description="Disordered" evidence="4">
    <location>
        <begin position="274"/>
        <end position="298"/>
    </location>
</feature>
<gene>
    <name evidence="6" type="primary">Acey_s0041.g366</name>
    <name evidence="6" type="ORF">Y032_0041g366</name>
</gene>
<dbReference type="PANTHER" id="PTHR23259">
    <property type="entry name" value="RIDDLE"/>
    <property type="match status" value="1"/>
</dbReference>
<keyword evidence="2" id="KW-0722">Serine protease inhibitor</keyword>
<dbReference type="OrthoDB" id="5871013at2759"/>
<sequence>MCEDGMVCVQGQTGSKCMPVDPENNCDTMRCYAGSVCEYQDTECIPDKACFAEPMCKKGGPRGPPPEENTDVIDNNYGPGAQSDAVIGGASASPRCAGKRNERYYQCKPCESTCTDWVLKRTPSCPNQKCVPGCACIPNWHRKNQPGEFTGTCVRPTWCNPITQTKTVVKTVQPVKTVPGPPAPANPCATTVCSYGSTCENQGGKAVCVRSRPPAGPSYPPSPPSYPATPSPPPSYQSPAQPPRYGSGPGPSYPQRPVNVGVPGVPVYPTDPFRPGGPVVPNPGYRPGPQQDAPRTGPTKCGANEVLTQCGGCEKQCQAGNPPKPVPICTSPKPCARQCKCKPGFARINKVCTSENLCHTNHRPALTVQTKTVVKTLPPKIVTGPPAPNNPTGAAQPPCLAKCSANERCVLSSDDSSCYNPPCPPVPTCVKTHTETMRPIGKPTCNKQCPYGQVCKSTVVQCIRAPCPPIEECVQASMADYALKRIRITDPCATVRCSANTRCVAKGGQAGCVPIANDLPLGLGGSGCKKKCPYGQVCQFTQVQCFVAPCPEMEECVPAPARDAPRKIGLLTNPCAAVLCAANTRCIATRGEAQCVPIDPCETVRCTATTTCSAEGGRARCVPIVPDSLPPSTDATCKKTCPYGQVCRLTQVQCFAAPCPPLEECVPATPRDAPAKIRSPCTLLCPIGQKCVVQQVYCIRAPCPAQQKCVPMTMADGYYNPHTAPTLTCANALCAPETPRCVESPSGPKCVAVKTCSQLKCKKGERCEQPEKFKDAQCVTATAGPSTSYVDEPVLPAPLRACNLFCIQGRRCVVTPSGPKCLPTPTCNELRCPVGQVCREDDPNLAATCVSYQADSPDNGCTPTSCPPNQKCVVQTGTRVVCIPTLTCSTLRCGAGTKCYPGDSNDDAQCVPYSTCTTTSCDSNSRCVEGNGFSDARCVPIAVCATPCLSGMVCRKGRCVTTCDQVKCGSNQKCVQSDSGASCAAARTCSDLTCFAGFKCQGGMAGSDARCVPDLRGFVGRNAASFDTPSDSRSCPLSCGGGTKCVMTPNGPTCMRSRSCDDITCPRKTKCLQNSITQEAVCVPTATCDVLDCRDGYQCIAGGANEDAQCVPFDTCDTILCPPNTRCLDGRGFSNARCIAAPSCDRTCGGGNRCVNGNCVTTCQVVRCGAGQKCIETDTGAQCSQITSCESLNCYVGTRCVEASGGADAYCAPVSTRVGNARISSDTDGASHFLPPDEADRIQVQCRLAKCIKGRVCQDFMRKVTCVADQRNSCKNRCQAGMICVLQKVYCYAPPCYPIAVCIKDPYFHDGPPVPTPSPSYVIGNHQKPKAIPTPSNKPDPMTSYGDEPSAGKQSDAQIKRIATPKICRADEVLNQCGSRCEPTCANADGQLKICPRICDPPACVCASGLYRSNGQCLTKEQCLGAGRYSDARPLPPKRCRSDEVLNQCGNRCEPTCANASGEPRICPAICDPPACTCASGLFRRGGQCVTKEQCLGQYVRRGRRAAEKDSMTGYGDEPEVPLDPCFSFPCPAGQACVQDANGARCEPNKPALHCSANETVSDCGALCEGKCSQLGKGPFACPEICLPPACACSPGKYRNDAGLCVASRDCPLNCGENEQVDQCGSRCEPTCENAYGKVKVCVLICDPPACVCKPNYYRKNGKCVPQRDCPPPRHGKTPQPSYVDEPITPQPTTSSKGSYVDEPVTPPPYNAKTSERSYVDEPITPPPYNPKTSERSYVDEPITPKPNGGKTYVDEPITPKPDTGKNYVDEPGTQCSANETLNGCGNLCEGKCENLGKGPIACPAICAPPACACKEGYYRNAGGVCVTARDCPLVCGDNEEVNNCGNLCEPTCENAFGKPKICIKICAPPACVCKSNFYRKDGKCVPKTECPAPNYGKGSTSSYVDEPVTPPPNGKTTENYVDEPYTKCSVNETLSECGNICEGKCENIGKGPIACPAVCEPPACACKDGYFRNKDGNCVTAIDCSLNCGTNEQVNPCGSRCEPTCENAFGKPKVCVKICDPPACVCKANYYRKDGQCVPQMGCGIPGKPGKTGSVGKPGGGAQAGNGYSKNQGTKPQEKPGTGGTNNMNSYGDEPIVPDGPNSCEDSECEDGMVCVEGETESVCVAKDPGIFRT</sequence>
<organism evidence="6 7">
    <name type="scientific">Ancylostoma ceylanicum</name>
    <dbReference type="NCBI Taxonomy" id="53326"/>
    <lineage>
        <taxon>Eukaryota</taxon>
        <taxon>Metazoa</taxon>
        <taxon>Ecdysozoa</taxon>
        <taxon>Nematoda</taxon>
        <taxon>Chromadorea</taxon>
        <taxon>Rhabditida</taxon>
        <taxon>Rhabditina</taxon>
        <taxon>Rhabditomorpha</taxon>
        <taxon>Strongyloidea</taxon>
        <taxon>Ancylostomatidae</taxon>
        <taxon>Ancylostomatinae</taxon>
        <taxon>Ancylostoma</taxon>
    </lineage>
</organism>
<feature type="domain" description="Follistatin-like" evidence="5">
    <location>
        <begin position="1525"/>
        <end position="1547"/>
    </location>
</feature>
<dbReference type="SUPFAM" id="SSF57567">
    <property type="entry name" value="Serine protease inhibitors"/>
    <property type="match status" value="8"/>
</dbReference>
<feature type="domain" description="Follistatin-like" evidence="5">
    <location>
        <begin position="187"/>
        <end position="209"/>
    </location>
</feature>
<dbReference type="GO" id="GO:0004867">
    <property type="term" value="F:serine-type endopeptidase inhibitor activity"/>
    <property type="evidence" value="ECO:0007669"/>
    <property type="project" value="UniProtKB-KW"/>
</dbReference>
<dbReference type="Gene3D" id="2.10.25.10">
    <property type="entry name" value="Laminin"/>
    <property type="match status" value="10"/>
</dbReference>
<feature type="domain" description="Follistatin-like" evidence="5">
    <location>
        <begin position="1115"/>
        <end position="1139"/>
    </location>
</feature>
<feature type="domain" description="Follistatin-like" evidence="5">
    <location>
        <begin position="1087"/>
        <end position="1111"/>
    </location>
</feature>
<keyword evidence="7" id="KW-1185">Reference proteome</keyword>
<dbReference type="Proteomes" id="UP000024635">
    <property type="component" value="Unassembled WGS sequence"/>
</dbReference>
<feature type="domain" description="Follistatin-like" evidence="5">
    <location>
        <begin position="988"/>
        <end position="1012"/>
    </location>
</feature>
<feature type="domain" description="Follistatin-like" evidence="5">
    <location>
        <begin position="491"/>
        <end position="513"/>
    </location>
</feature>
<feature type="region of interest" description="Disordered" evidence="4">
    <location>
        <begin position="1670"/>
        <end position="1766"/>
    </location>
</feature>
<feature type="domain" description="Follistatin-like" evidence="5">
    <location>
        <begin position="1059"/>
        <end position="1083"/>
    </location>
</feature>
<evidence type="ECO:0000259" key="5">
    <source>
        <dbReference type="SMART" id="SM00274"/>
    </source>
</evidence>
<dbReference type="InterPro" id="IPR051368">
    <property type="entry name" value="SerProtInhib-TIL_Domain"/>
</dbReference>
<feature type="domain" description="Follistatin-like" evidence="5">
    <location>
        <begin position="801"/>
        <end position="822"/>
    </location>
</feature>
<feature type="domain" description="Follistatin-like" evidence="5">
    <location>
        <begin position="2104"/>
        <end position="2126"/>
    </location>
</feature>
<feature type="domain" description="Follistatin-like" evidence="5">
    <location>
        <begin position="1162"/>
        <end position="1184"/>
    </location>
</feature>
<accession>A0A016UFQ7</accession>
<feature type="domain" description="Follistatin-like" evidence="5">
    <location>
        <begin position="887"/>
        <end position="911"/>
    </location>
</feature>
<evidence type="ECO:0000256" key="4">
    <source>
        <dbReference type="SAM" id="MobiDB-lite"/>
    </source>
</evidence>
<proteinExistence type="predicted"/>
<feature type="domain" description="Follistatin-like" evidence="5">
    <location>
        <begin position="1188"/>
        <end position="1212"/>
    </location>
</feature>
<dbReference type="SMART" id="SM00274">
    <property type="entry name" value="FOLN"/>
    <property type="match status" value="22"/>
</dbReference>
<dbReference type="STRING" id="53326.A0A016UFQ7"/>
<feature type="domain" description="Follistatin-like" evidence="5">
    <location>
        <begin position="574"/>
        <end position="596"/>
    </location>
</feature>
<dbReference type="PANTHER" id="PTHR23259:SF70">
    <property type="entry name" value="ACCESSORY GLAND PROTEIN ACP62F-RELATED"/>
    <property type="match status" value="1"/>
</dbReference>
<protein>
    <recommendedName>
        <fullName evidence="5">Follistatin-like domain-containing protein</fullName>
    </recommendedName>
</protein>
<evidence type="ECO:0000256" key="2">
    <source>
        <dbReference type="ARBA" id="ARBA00022900"/>
    </source>
</evidence>
<dbReference type="Pfam" id="PF01826">
    <property type="entry name" value="TIL"/>
    <property type="match status" value="8"/>
</dbReference>